<organism evidence="1 2">
    <name type="scientific">Ilex paraguariensis</name>
    <name type="common">yerba mate</name>
    <dbReference type="NCBI Taxonomy" id="185542"/>
    <lineage>
        <taxon>Eukaryota</taxon>
        <taxon>Viridiplantae</taxon>
        <taxon>Streptophyta</taxon>
        <taxon>Embryophyta</taxon>
        <taxon>Tracheophyta</taxon>
        <taxon>Spermatophyta</taxon>
        <taxon>Magnoliopsida</taxon>
        <taxon>eudicotyledons</taxon>
        <taxon>Gunneridae</taxon>
        <taxon>Pentapetalae</taxon>
        <taxon>asterids</taxon>
        <taxon>campanulids</taxon>
        <taxon>Aquifoliales</taxon>
        <taxon>Aquifoliaceae</taxon>
        <taxon>Ilex</taxon>
    </lineage>
</organism>
<dbReference type="AlphaFoldDB" id="A0ABC8R4S9"/>
<sequence length="214" mass="24392">MASNNPIEYIMTSEITEDEDEEALYTIDTEAKKNKIRRIIEYQKSLYFSSSSSTSFSSAAASCSSFSSSRRSSSLLELMKEGSTSLRRLFDMEHTSLAAHLRDYSCSPVIKPILLWGSDTDDGVHDDPWRSIKQIGDTVHSKNDGQSGLASEGSFFDGGTVHQNREVRMFGKRKLIRTKSFRRLPRFRVGRCGGFTFRFRLIKRLRIMICGRKF</sequence>
<reference evidence="1 2" key="1">
    <citation type="submission" date="2024-02" db="EMBL/GenBank/DDBJ databases">
        <authorList>
            <person name="Vignale AGUSTIN F."/>
            <person name="Sosa J E."/>
            <person name="Modenutti C."/>
        </authorList>
    </citation>
    <scope>NUCLEOTIDE SEQUENCE [LARGE SCALE GENOMIC DNA]</scope>
</reference>
<accession>A0ABC8R4S9</accession>
<keyword evidence="2" id="KW-1185">Reference proteome</keyword>
<protein>
    <submittedName>
        <fullName evidence="1">Uncharacterized protein</fullName>
    </submittedName>
</protein>
<gene>
    <name evidence="1" type="ORF">ILEXP_LOCUS7380</name>
</gene>
<evidence type="ECO:0000313" key="2">
    <source>
        <dbReference type="Proteomes" id="UP001642360"/>
    </source>
</evidence>
<dbReference type="EMBL" id="CAUOFW020001003">
    <property type="protein sequence ID" value="CAK9139964.1"/>
    <property type="molecule type" value="Genomic_DNA"/>
</dbReference>
<evidence type="ECO:0000313" key="1">
    <source>
        <dbReference type="EMBL" id="CAK9139964.1"/>
    </source>
</evidence>
<name>A0ABC8R4S9_9AQUA</name>
<dbReference type="Proteomes" id="UP001642360">
    <property type="component" value="Unassembled WGS sequence"/>
</dbReference>
<comment type="caution">
    <text evidence="1">The sequence shown here is derived from an EMBL/GenBank/DDBJ whole genome shotgun (WGS) entry which is preliminary data.</text>
</comment>
<proteinExistence type="predicted"/>